<dbReference type="PROSITE" id="PS50088">
    <property type="entry name" value="ANK_REPEAT"/>
    <property type="match status" value="1"/>
</dbReference>
<feature type="repeat" description="ANK" evidence="4">
    <location>
        <begin position="70"/>
        <end position="102"/>
    </location>
</feature>
<dbReference type="InterPro" id="IPR002110">
    <property type="entry name" value="Ankyrin_rpt"/>
</dbReference>
<dbReference type="GO" id="GO:0019702">
    <property type="term" value="F:protein arginine N5-methyltransferase activity"/>
    <property type="evidence" value="ECO:0007669"/>
    <property type="project" value="TreeGrafter"/>
</dbReference>
<reference evidence="7 8" key="1">
    <citation type="journal article" date="2013" name="Plant Cell">
        <title>The transition from a phytopathogenic smut ancestor to an anamorphic biocontrol agent deciphered by comparative whole-genome analysis.</title>
        <authorList>
            <person name="Lefebvre F."/>
            <person name="Joly D.L."/>
            <person name="Labbe C."/>
            <person name="Teichmann B."/>
            <person name="Linning R."/>
            <person name="Belzile F."/>
            <person name="Bakkeren G."/>
            <person name="Belanger R.R."/>
        </authorList>
    </citation>
    <scope>NUCLEOTIDE SEQUENCE [LARGE SCALE GENOMIC DNA]</scope>
    <source>
        <strain evidence="7 8">PF-1</strain>
    </source>
</reference>
<evidence type="ECO:0000313" key="7">
    <source>
        <dbReference type="EMBL" id="EPQ28325.1"/>
    </source>
</evidence>
<evidence type="ECO:0000256" key="4">
    <source>
        <dbReference type="PROSITE-ProRule" id="PRU00023"/>
    </source>
</evidence>
<dbReference type="EMBL" id="KE361635">
    <property type="protein sequence ID" value="EPQ28325.1"/>
    <property type="molecule type" value="Genomic_DNA"/>
</dbReference>
<evidence type="ECO:0000256" key="5">
    <source>
        <dbReference type="SAM" id="MobiDB-lite"/>
    </source>
</evidence>
<feature type="domain" description="RMT2" evidence="6">
    <location>
        <begin position="211"/>
        <end position="452"/>
    </location>
</feature>
<organism evidence="7 8">
    <name type="scientific">Pseudozyma flocculosa PF-1</name>
    <dbReference type="NCBI Taxonomy" id="1277687"/>
    <lineage>
        <taxon>Eukaryota</taxon>
        <taxon>Fungi</taxon>
        <taxon>Dikarya</taxon>
        <taxon>Basidiomycota</taxon>
        <taxon>Ustilaginomycotina</taxon>
        <taxon>Ustilaginomycetes</taxon>
        <taxon>Ustilaginales</taxon>
        <taxon>Ustilaginaceae</taxon>
        <taxon>Pseudozyma</taxon>
    </lineage>
</organism>
<dbReference type="GO" id="GO:0032259">
    <property type="term" value="P:methylation"/>
    <property type="evidence" value="ECO:0007669"/>
    <property type="project" value="UniProtKB-KW"/>
</dbReference>
<dbReference type="eggNOG" id="KOG1709">
    <property type="taxonomic scope" value="Eukaryota"/>
</dbReference>
<evidence type="ECO:0000256" key="1">
    <source>
        <dbReference type="ARBA" id="ARBA00022603"/>
    </source>
</evidence>
<dbReference type="GO" id="GO:0005737">
    <property type="term" value="C:cytoplasm"/>
    <property type="evidence" value="ECO:0007669"/>
    <property type="project" value="TreeGrafter"/>
</dbReference>
<dbReference type="InterPro" id="IPR026480">
    <property type="entry name" value="RMT2_dom"/>
</dbReference>
<dbReference type="Proteomes" id="UP000053664">
    <property type="component" value="Unassembled WGS sequence"/>
</dbReference>
<dbReference type="GeneID" id="19318259"/>
<sequence length="452" mass="49853">MDAAEVPSPAAAAATAVSPNTAGLALPAERVALNLQLHVAAARGDLEACKALLDHQPYGADAWYEDADAHGWSALHYAAEAGHAAVIRLLLRRGAIWNAVDHFGITAAEVAHSMNWEKCYRALFDEGVRRTLLENVLARQQGQQSVDGAQDDVEDAPEGTAVATAATTTMTAAAADSGNSGGEGDGNRHDPAAYQATPGQITLHAPTHNEVSTSNDAFLSSRLRFFADEKGKMRCLDQDGGMVMADWESDIMKLSARLICSPHQPGFSALNVGFGLGIVDTFIQEYRPGRHVIIEPHPDAIAYMRSKGWDKVPGVEIFEGKWEDWIRDDDNDESVKKREQLGSFDAVYWDTYSQDYSELQRFFECLPYILNGPDSRFSFFHGLAATNPFFYDVYTRLAELDLIDVGLDTQWHVMTPECPEEEWDGVLRKYWSLESYACPVARYKQVEPTSVD</sequence>
<name>A0A061H8I3_9BASI</name>
<dbReference type="HOGENOM" id="CLU_033831_1_0_1"/>
<dbReference type="SMART" id="SM00248">
    <property type="entry name" value="ANK"/>
    <property type="match status" value="2"/>
</dbReference>
<dbReference type="PROSITE" id="PS50297">
    <property type="entry name" value="ANK_REP_REGION"/>
    <property type="match status" value="1"/>
</dbReference>
<evidence type="ECO:0000259" key="6">
    <source>
        <dbReference type="PROSITE" id="PS51559"/>
    </source>
</evidence>
<evidence type="ECO:0000313" key="8">
    <source>
        <dbReference type="Proteomes" id="UP000053664"/>
    </source>
</evidence>
<dbReference type="Gene3D" id="1.25.40.20">
    <property type="entry name" value="Ankyrin repeat-containing domain"/>
    <property type="match status" value="1"/>
</dbReference>
<feature type="region of interest" description="Disordered" evidence="5">
    <location>
        <begin position="173"/>
        <end position="194"/>
    </location>
</feature>
<dbReference type="SUPFAM" id="SSF48403">
    <property type="entry name" value="Ankyrin repeat"/>
    <property type="match status" value="1"/>
</dbReference>
<dbReference type="PROSITE" id="PS51559">
    <property type="entry name" value="SAM_RMT2"/>
    <property type="match status" value="1"/>
</dbReference>
<dbReference type="AlphaFoldDB" id="A0A061H8I3"/>
<dbReference type="RefSeq" id="XP_007879867.1">
    <property type="nucleotide sequence ID" value="XM_007881676.1"/>
</dbReference>
<keyword evidence="1" id="KW-0489">Methyltransferase</keyword>
<dbReference type="GO" id="GO:0005634">
    <property type="term" value="C:nucleus"/>
    <property type="evidence" value="ECO:0007669"/>
    <property type="project" value="TreeGrafter"/>
</dbReference>
<evidence type="ECO:0000256" key="2">
    <source>
        <dbReference type="ARBA" id="ARBA00022679"/>
    </source>
</evidence>
<dbReference type="InterPro" id="IPR036770">
    <property type="entry name" value="Ankyrin_rpt-contain_sf"/>
</dbReference>
<proteinExistence type="predicted"/>
<accession>A0A061H8I3</accession>
<gene>
    <name evidence="7" type="ORF">PFL1_04152</name>
</gene>
<dbReference type="InterPro" id="IPR051038">
    <property type="entry name" value="RMT2/GAMT_Mtase"/>
</dbReference>
<keyword evidence="2" id="KW-0808">Transferase</keyword>
<keyword evidence="3" id="KW-0949">S-adenosyl-L-methionine</keyword>
<keyword evidence="4" id="KW-0040">ANK repeat</keyword>
<evidence type="ECO:0000256" key="3">
    <source>
        <dbReference type="ARBA" id="ARBA00022691"/>
    </source>
</evidence>
<dbReference type="PANTHER" id="PTHR32379">
    <property type="entry name" value="GUANIDINOACETATE N-METHYLTRANSFERASE"/>
    <property type="match status" value="1"/>
</dbReference>
<dbReference type="Gene3D" id="3.40.50.150">
    <property type="entry name" value="Vaccinia Virus protein VP39"/>
    <property type="match status" value="1"/>
</dbReference>
<dbReference type="InterPro" id="IPR029063">
    <property type="entry name" value="SAM-dependent_MTases_sf"/>
</dbReference>
<dbReference type="SUPFAM" id="SSF53335">
    <property type="entry name" value="S-adenosyl-L-methionine-dependent methyltransferases"/>
    <property type="match status" value="1"/>
</dbReference>
<dbReference type="OrthoDB" id="19014at2759"/>
<dbReference type="KEGG" id="pfp:PFL1_04152"/>
<dbReference type="PANTHER" id="PTHR32379:SF1">
    <property type="entry name" value="GUANIDINOACETATE N-METHYLTRANSFERASE"/>
    <property type="match status" value="1"/>
</dbReference>
<dbReference type="Pfam" id="PF12796">
    <property type="entry name" value="Ank_2"/>
    <property type="match status" value="1"/>
</dbReference>
<protein>
    <recommendedName>
        <fullName evidence="6">RMT2 domain-containing protein</fullName>
    </recommendedName>
</protein>